<dbReference type="PIRSF" id="PIRSF034888">
    <property type="entry name" value="P-loop_UCP034888"/>
    <property type="match status" value="1"/>
</dbReference>
<evidence type="ECO:0000313" key="4">
    <source>
        <dbReference type="EMBL" id="RWX49813.1"/>
    </source>
</evidence>
<organism evidence="4 5">
    <name type="scientific">Candidatus Electrothrix communis</name>
    <dbReference type="NCBI Taxonomy" id="1859133"/>
    <lineage>
        <taxon>Bacteria</taxon>
        <taxon>Pseudomonadati</taxon>
        <taxon>Thermodesulfobacteriota</taxon>
        <taxon>Desulfobulbia</taxon>
        <taxon>Desulfobulbales</taxon>
        <taxon>Desulfobulbaceae</taxon>
        <taxon>Candidatus Electrothrix</taxon>
    </lineage>
</organism>
<sequence length="455" mass="52191">MIKDIRINNFKSWQELDLKLSPITGLFGPNSSGKSSLLQFLLMLKQTKETMDRSLALDFGSLKTYTNLGTFRDVIYSHDIEKALQWDIHWELVNELEIIDPLADRKSVLFKGGELSFSSSIALKNQQPTSEFIEYTFNDQKFSLKRRKSKPSSFSLKTEGNDDQFRFIRNQGRAWDIPGPIKSYAFPDQANTYFQNAGFLGDLVFSYEALMDRIFYLGPLRDYPKREYIWSGSSPWDVGPRGERVVDALLAAKARNELRSLGYRKKRKPFEEIIAYWLKELGLISEFKVLEIAEDSNLYKVQIRKDAHSAPVLITDVGFGLSQFLPVLVLLYYVPENSIVLLEQPEIHLHPAVQSGLADVIINAVMTRKIQVIVESHSEHLLRRLQRRVAEEEIQHTDISLYFSQSKSGTSTITPLELNLFGEISNWPKDFFGDEFGEVAATRKAGIRRKMNAQE</sequence>
<dbReference type="EMBL" id="MTKP01000007">
    <property type="protein sequence ID" value="RWX49813.1"/>
    <property type="molecule type" value="Genomic_DNA"/>
</dbReference>
<dbReference type="SUPFAM" id="SSF52540">
    <property type="entry name" value="P-loop containing nucleoside triphosphate hydrolases"/>
    <property type="match status" value="1"/>
</dbReference>
<gene>
    <name evidence="4" type="ORF">VT98_10078</name>
</gene>
<dbReference type="AlphaFoldDB" id="A0A444J9R4"/>
<evidence type="ECO:0000259" key="1">
    <source>
        <dbReference type="Pfam" id="PF12476"/>
    </source>
</evidence>
<dbReference type="PANTHER" id="PTHR43581:SF2">
    <property type="entry name" value="EXCINUCLEASE ATPASE SUBUNIT"/>
    <property type="match status" value="1"/>
</dbReference>
<feature type="domain" description="Endonuclease GajA/Old nuclease/RecF-like AAA" evidence="2">
    <location>
        <begin position="1"/>
        <end position="140"/>
    </location>
</feature>
<feature type="domain" description="DUF3696" evidence="1">
    <location>
        <begin position="394"/>
        <end position="439"/>
    </location>
</feature>
<dbReference type="InterPro" id="IPR022532">
    <property type="entry name" value="DUF3696"/>
</dbReference>
<dbReference type="Pfam" id="PF13175">
    <property type="entry name" value="AAA_15"/>
    <property type="match status" value="1"/>
</dbReference>
<dbReference type="Pfam" id="PF13304">
    <property type="entry name" value="AAA_21"/>
    <property type="match status" value="1"/>
</dbReference>
<dbReference type="InterPro" id="IPR027417">
    <property type="entry name" value="P-loop_NTPase"/>
</dbReference>
<keyword evidence="5" id="KW-1185">Reference proteome</keyword>
<comment type="caution">
    <text evidence="4">The sequence shown here is derived from an EMBL/GenBank/DDBJ whole genome shotgun (WGS) entry which is preliminary data.</text>
</comment>
<proteinExistence type="predicted"/>
<dbReference type="InterPro" id="IPR014592">
    <property type="entry name" value="P-loop_UCP034888"/>
</dbReference>
<evidence type="ECO:0000259" key="3">
    <source>
        <dbReference type="Pfam" id="PF13304"/>
    </source>
</evidence>
<dbReference type="Pfam" id="PF12476">
    <property type="entry name" value="DUF3696"/>
    <property type="match status" value="1"/>
</dbReference>
<reference evidence="4 5" key="1">
    <citation type="submission" date="2017-01" db="EMBL/GenBank/DDBJ databases">
        <title>The cable genome- insights into the physiology and evolution of filamentous bacteria capable of sulfide oxidation via long distance electron transfer.</title>
        <authorList>
            <person name="Schreiber L."/>
            <person name="Bjerg J.T."/>
            <person name="Boggild A."/>
            <person name="Van De Vossenberg J."/>
            <person name="Meysman F."/>
            <person name="Nielsen L.P."/>
            <person name="Schramm A."/>
            <person name="Kjeldsen K.U."/>
        </authorList>
    </citation>
    <scope>NUCLEOTIDE SEQUENCE [LARGE SCALE GENOMIC DNA]</scope>
    <source>
        <strain evidence="4">A1</strain>
    </source>
</reference>
<dbReference type="InterPro" id="IPR051396">
    <property type="entry name" value="Bact_Antivir_Def_Nuclease"/>
</dbReference>
<dbReference type="Gene3D" id="3.40.50.300">
    <property type="entry name" value="P-loop containing nucleotide triphosphate hydrolases"/>
    <property type="match status" value="1"/>
</dbReference>
<dbReference type="GO" id="GO:0005524">
    <property type="term" value="F:ATP binding"/>
    <property type="evidence" value="ECO:0007669"/>
    <property type="project" value="InterPro"/>
</dbReference>
<protein>
    <recommendedName>
        <fullName evidence="6">DUF3696 domain-containing protein</fullName>
    </recommendedName>
</protein>
<evidence type="ECO:0000259" key="2">
    <source>
        <dbReference type="Pfam" id="PF13175"/>
    </source>
</evidence>
<evidence type="ECO:0000313" key="5">
    <source>
        <dbReference type="Proteomes" id="UP000288086"/>
    </source>
</evidence>
<feature type="domain" description="ATPase AAA-type core" evidence="3">
    <location>
        <begin position="256"/>
        <end position="382"/>
    </location>
</feature>
<dbReference type="GO" id="GO:0016887">
    <property type="term" value="F:ATP hydrolysis activity"/>
    <property type="evidence" value="ECO:0007669"/>
    <property type="project" value="InterPro"/>
</dbReference>
<dbReference type="InterPro" id="IPR003959">
    <property type="entry name" value="ATPase_AAA_core"/>
</dbReference>
<dbReference type="Proteomes" id="UP000288086">
    <property type="component" value="Unassembled WGS sequence"/>
</dbReference>
<dbReference type="PANTHER" id="PTHR43581">
    <property type="entry name" value="ATP/GTP PHOSPHATASE"/>
    <property type="match status" value="1"/>
</dbReference>
<accession>A0A444J9R4</accession>
<dbReference type="InterPro" id="IPR041685">
    <property type="entry name" value="AAA_GajA/Old/RecF-like"/>
</dbReference>
<evidence type="ECO:0008006" key="6">
    <source>
        <dbReference type="Google" id="ProtNLM"/>
    </source>
</evidence>
<name>A0A444J9R4_9BACT</name>